<evidence type="ECO:0000256" key="1">
    <source>
        <dbReference type="ARBA" id="ARBA00034120"/>
    </source>
</evidence>
<dbReference type="PROSITE" id="PS50878">
    <property type="entry name" value="RT_POL"/>
    <property type="match status" value="1"/>
</dbReference>
<evidence type="ECO:0000313" key="4">
    <source>
        <dbReference type="Proteomes" id="UP000032309"/>
    </source>
</evidence>
<dbReference type="Gene3D" id="3.30.70.270">
    <property type="match status" value="1"/>
</dbReference>
<dbReference type="InterPro" id="IPR043502">
    <property type="entry name" value="DNA/RNA_pol_sf"/>
</dbReference>
<gene>
    <name evidence="3" type="ORF">BROSI_A0271</name>
</gene>
<sequence>MWDFDSLYESFHRVKENHGCAGVDGVTIEHYEGILDLNLRIMQRELVGQTYSPLPLLKILVDKGNGEARTLCIPAVRDRIVQTAVLHRVAPALEKEFEECSFAYRKGRSVKQAVFQVKEYYEQGYQWVVDADIDAFFDSVDHTLLMTKVKQYVSIPYIQKLIELWLKAEIWDGESLSTLQKGIPQGSPISPVLANLFLDELDEELLRKGYKYVRYADDFVILCKRPEDARHALHVSKEALEKLLLKLDEEQILSFEDGFKFLGVTFVRSMIMVPFDRPKKEKKVLFYPKPLNLEEYLYRKTGFATEDTETTENK</sequence>
<proteinExistence type="inferred from homology"/>
<evidence type="ECO:0000259" key="2">
    <source>
        <dbReference type="PROSITE" id="PS50878"/>
    </source>
</evidence>
<name>A0ABQ0JSR5_9BACT</name>
<feature type="domain" description="Reverse transcriptase" evidence="2">
    <location>
        <begin position="42"/>
        <end position="266"/>
    </location>
</feature>
<dbReference type="PANTHER" id="PTHR34047">
    <property type="entry name" value="NUCLEAR INTRON MATURASE 1, MITOCHONDRIAL-RELATED"/>
    <property type="match status" value="1"/>
</dbReference>
<dbReference type="PANTHER" id="PTHR34047:SF8">
    <property type="entry name" value="PROTEIN YKFC"/>
    <property type="match status" value="1"/>
</dbReference>
<dbReference type="EMBL" id="BAFN01000001">
    <property type="protein sequence ID" value="GAN31767.1"/>
    <property type="molecule type" value="Genomic_DNA"/>
</dbReference>
<dbReference type="Proteomes" id="UP000032309">
    <property type="component" value="Unassembled WGS sequence"/>
</dbReference>
<comment type="caution">
    <text evidence="3">The sequence shown here is derived from an EMBL/GenBank/DDBJ whole genome shotgun (WGS) entry which is preliminary data.</text>
</comment>
<accession>A0ABQ0JSR5</accession>
<reference evidence="4" key="1">
    <citation type="journal article" date="2015" name="Genome Announc.">
        <title>Draft Genome Sequence of an Anaerobic Ammonium-Oxidizing Bacterium, "Candidatus Brocadia sinica".</title>
        <authorList>
            <person name="Oshiki M."/>
            <person name="Shinyako-Hata K."/>
            <person name="Satoh H."/>
            <person name="Okabe S."/>
        </authorList>
    </citation>
    <scope>NUCLEOTIDE SEQUENCE [LARGE SCALE GENOMIC DNA]</scope>
    <source>
        <strain evidence="4">JPN1</strain>
    </source>
</reference>
<protein>
    <submittedName>
        <fullName evidence="3">CRISPR-associated protein Cas1</fullName>
    </submittedName>
</protein>
<keyword evidence="4" id="KW-1185">Reference proteome</keyword>
<dbReference type="InterPro" id="IPR051083">
    <property type="entry name" value="GrpII_Intron_Splice-Mob/Def"/>
</dbReference>
<dbReference type="InterPro" id="IPR000477">
    <property type="entry name" value="RT_dom"/>
</dbReference>
<dbReference type="InterPro" id="IPR043128">
    <property type="entry name" value="Rev_trsase/Diguanyl_cyclase"/>
</dbReference>
<dbReference type="RefSeq" id="WP_052561648.1">
    <property type="nucleotide sequence ID" value="NZ_BAFN01000001.1"/>
</dbReference>
<organism evidence="3 4">
    <name type="scientific">Candidatus Brocadia sinica JPN1</name>
    <dbReference type="NCBI Taxonomy" id="1197129"/>
    <lineage>
        <taxon>Bacteria</taxon>
        <taxon>Pseudomonadati</taxon>
        <taxon>Planctomycetota</taxon>
        <taxon>Candidatus Brocadiia</taxon>
        <taxon>Candidatus Brocadiales</taxon>
        <taxon>Candidatus Brocadiaceae</taxon>
        <taxon>Candidatus Brocadia</taxon>
    </lineage>
</organism>
<comment type="similarity">
    <text evidence="1">Belongs to the bacterial reverse transcriptase family.</text>
</comment>
<dbReference type="SUPFAM" id="SSF56672">
    <property type="entry name" value="DNA/RNA polymerases"/>
    <property type="match status" value="1"/>
</dbReference>
<evidence type="ECO:0000313" key="3">
    <source>
        <dbReference type="EMBL" id="GAN31767.1"/>
    </source>
</evidence>
<dbReference type="CDD" id="cd01651">
    <property type="entry name" value="RT_G2_intron"/>
    <property type="match status" value="1"/>
</dbReference>
<dbReference type="Pfam" id="PF00078">
    <property type="entry name" value="RVT_1"/>
    <property type="match status" value="1"/>
</dbReference>